<dbReference type="RefSeq" id="YP_010802859.1">
    <property type="nucleotide sequence ID" value="NC_077061.1"/>
</dbReference>
<dbReference type="GO" id="GO:0005524">
    <property type="term" value="F:ATP binding"/>
    <property type="evidence" value="ECO:0007669"/>
    <property type="project" value="UniProtKB-KW"/>
</dbReference>
<dbReference type="GO" id="GO:0042025">
    <property type="term" value="C:host cell nucleus"/>
    <property type="evidence" value="ECO:0007669"/>
    <property type="project" value="UniProtKB-SubCell"/>
</dbReference>
<sequence length="688" mass="77572">MERSGYSYGIYKWTRSAGESIGIILGGQEDTPLIQQKDFVARPMPIYEAESNLINMKTFLGIVLQAADENGEIISDMIVYGSVLNGMQCCEEWICIGENNKHGIFHVHALIKCSVRSDSFRRSFMTTWKSMHTHVAFIDRWGPACTIDMLKCQRAHNPRALLEYMCKNPHWCLTNSMRLAQRAYDINAWDLASRFRQESGEKEVSIDQGNPMVQEIVTAIQTTGAKNIEELMRCKPDVFIKHLHKPGLQTIVQNCLTFVKCLGQTWSLKNYERFTPDPSAIHGILLTQGINPDLFDSVFVRWICKLDSKRNTICLLGPSNSGKTTFIRGFRGLCPAGEICNGQNFNFEDIVDRYWAIWDEPLLGPEQADKFKQLAGGEPCVVPVKFKKPAHIPRTPIWINTNHEIWRWCPGEQKMFENRMWTFKFRHNISDGMFNPRTSESSCKCRYCIQLTSSQASTSSEPTERLHTEKRSEITGEFMASGDGGFKKPMGPGPMRKRKGSSRESAERDSGEPGPSTSKSWCSSSTSTSTSSGSDSKHGSSNTGIGVCSSGPGTSQSFQSNVIRRNYGADRAGSARTRGRFCSTSGGDSDADGPDLWCYEETDSMVPMGRARCEEFKMELQTEQRKLVEQVGTLVSPTQEHWEQYLAAIWKRYKEVVIERRIEGMSNYPISHEETVVSQEQESSSDDE</sequence>
<dbReference type="InterPro" id="IPR001257">
    <property type="entry name" value="Parvovirus_NS1_helicase"/>
</dbReference>
<feature type="compositionally biased region" description="Basic and acidic residues" evidence="6">
    <location>
        <begin position="501"/>
        <end position="511"/>
    </location>
</feature>
<protein>
    <submittedName>
        <fullName evidence="8">Nonstructural protein 1</fullName>
    </submittedName>
</protein>
<dbReference type="Proteomes" id="UP001162007">
    <property type="component" value="Segment"/>
</dbReference>
<dbReference type="SUPFAM" id="SSF52540">
    <property type="entry name" value="P-loop containing nucleoside triphosphate hydrolases"/>
    <property type="match status" value="1"/>
</dbReference>
<dbReference type="GO" id="GO:0019079">
    <property type="term" value="P:viral genome replication"/>
    <property type="evidence" value="ECO:0007669"/>
    <property type="project" value="InterPro"/>
</dbReference>
<keyword evidence="4" id="KW-0547">Nucleotide-binding</keyword>
<evidence type="ECO:0000256" key="6">
    <source>
        <dbReference type="SAM" id="MobiDB-lite"/>
    </source>
</evidence>
<feature type="compositionally biased region" description="Low complexity" evidence="6">
    <location>
        <begin position="516"/>
        <end position="543"/>
    </location>
</feature>
<name>A0A7D7AT68_9VIRU</name>
<keyword evidence="3" id="KW-0235">DNA replication</keyword>
<evidence type="ECO:0000256" key="4">
    <source>
        <dbReference type="ARBA" id="ARBA00022741"/>
    </source>
</evidence>
<reference evidence="8" key="1">
    <citation type="journal article" date="2020" name="Sci">
        <title>Metagenomics characterisation of avian parvoviruses and picornaviruses from Australian wild ducks.</title>
        <authorList>
            <person name="Vibin J."/>
            <person name="Chamings A."/>
            <person name="Klaassen M."/>
            <person name="Bhatta T.R."/>
            <person name="Alexandersen S."/>
        </authorList>
    </citation>
    <scope>NUCLEOTIDE SEQUENCE</scope>
    <source>
        <strain evidence="8">PBDCPaV1/PBD12.16-AU-2016</strain>
    </source>
</reference>
<accession>A0A7D7AT68</accession>
<evidence type="ECO:0000313" key="9">
    <source>
        <dbReference type="Proteomes" id="UP001162007"/>
    </source>
</evidence>
<feature type="compositionally biased region" description="Basic and acidic residues" evidence="6">
    <location>
        <begin position="462"/>
        <end position="474"/>
    </location>
</feature>
<dbReference type="GeneID" id="80541665"/>
<feature type="domain" description="SF3 helicase" evidence="7">
    <location>
        <begin position="253"/>
        <end position="438"/>
    </location>
</feature>
<evidence type="ECO:0000256" key="3">
    <source>
        <dbReference type="ARBA" id="ARBA00022705"/>
    </source>
</evidence>
<dbReference type="GO" id="GO:0006260">
    <property type="term" value="P:DNA replication"/>
    <property type="evidence" value="ECO:0007669"/>
    <property type="project" value="UniProtKB-KW"/>
</dbReference>
<dbReference type="EMBL" id="MT247730">
    <property type="protein sequence ID" value="QMI57781.1"/>
    <property type="molecule type" value="Genomic_DNA"/>
</dbReference>
<dbReference type="InterPro" id="IPR027417">
    <property type="entry name" value="P-loop_NTPase"/>
</dbReference>
<evidence type="ECO:0000256" key="1">
    <source>
        <dbReference type="ARBA" id="ARBA00004147"/>
    </source>
</evidence>
<keyword evidence="9" id="KW-1185">Reference proteome</keyword>
<dbReference type="KEGG" id="vg:80541665"/>
<evidence type="ECO:0000256" key="2">
    <source>
        <dbReference type="ARBA" id="ARBA00022562"/>
    </source>
</evidence>
<proteinExistence type="predicted"/>
<keyword evidence="5" id="KW-0067">ATP-binding</keyword>
<dbReference type="PROSITE" id="PS51206">
    <property type="entry name" value="SF3_HELICASE_1"/>
    <property type="match status" value="1"/>
</dbReference>
<feature type="region of interest" description="Disordered" evidence="6">
    <location>
        <begin position="456"/>
        <end position="591"/>
    </location>
</feature>
<feature type="compositionally biased region" description="Polar residues" evidence="6">
    <location>
        <begin position="551"/>
        <end position="563"/>
    </location>
</feature>
<comment type="subcellular location">
    <subcellularLocation>
        <location evidence="1">Host nucleus</location>
    </subcellularLocation>
</comment>
<organism evidence="8 9">
    <name type="scientific">Pacific black duck chaphamaparvovirus 1</name>
    <dbReference type="NCBI Taxonomy" id="2759407"/>
    <lineage>
        <taxon>Viruses</taxon>
        <taxon>Monodnaviria</taxon>
        <taxon>Shotokuvirae</taxon>
        <taxon>Cossaviricota</taxon>
        <taxon>Quintoviricetes</taxon>
        <taxon>Piccovirales</taxon>
        <taxon>Parvoviridae</taxon>
        <taxon>Hamaparvovirinae</taxon>
        <taxon>Chaphamaparvovirus</taxon>
        <taxon>Chaphamaparvovirus anseriform4</taxon>
    </lineage>
</organism>
<evidence type="ECO:0000259" key="7">
    <source>
        <dbReference type="PROSITE" id="PS51206"/>
    </source>
</evidence>
<dbReference type="Pfam" id="PF01057">
    <property type="entry name" value="Parvo_NS1"/>
    <property type="match status" value="1"/>
</dbReference>
<dbReference type="Gene3D" id="3.40.50.300">
    <property type="entry name" value="P-loop containing nucleotide triphosphate hydrolases"/>
    <property type="match status" value="1"/>
</dbReference>
<evidence type="ECO:0000256" key="5">
    <source>
        <dbReference type="ARBA" id="ARBA00022840"/>
    </source>
</evidence>
<dbReference type="InterPro" id="IPR014015">
    <property type="entry name" value="Helicase_SF3_DNA-vir"/>
</dbReference>
<keyword evidence="2" id="KW-1048">Host nucleus</keyword>
<evidence type="ECO:0000313" key="8">
    <source>
        <dbReference type="EMBL" id="QMI57781.1"/>
    </source>
</evidence>